<comment type="catalytic activity">
    <reaction evidence="10 12">
        <text>dTMP + ATP = dTDP + ADP</text>
        <dbReference type="Rhea" id="RHEA:13517"/>
        <dbReference type="ChEBI" id="CHEBI:30616"/>
        <dbReference type="ChEBI" id="CHEBI:58369"/>
        <dbReference type="ChEBI" id="CHEBI:63528"/>
        <dbReference type="ChEBI" id="CHEBI:456216"/>
        <dbReference type="EC" id="2.7.4.9"/>
    </reaction>
</comment>
<evidence type="ECO:0000256" key="2">
    <source>
        <dbReference type="ARBA" id="ARBA00012980"/>
    </source>
</evidence>
<evidence type="ECO:0000259" key="13">
    <source>
        <dbReference type="Pfam" id="PF02223"/>
    </source>
</evidence>
<dbReference type="InterPro" id="IPR018094">
    <property type="entry name" value="Thymidylate_kinase"/>
</dbReference>
<dbReference type="InterPro" id="IPR027417">
    <property type="entry name" value="P-loop_NTPase"/>
</dbReference>
<evidence type="ECO:0000256" key="1">
    <source>
        <dbReference type="ARBA" id="ARBA00009776"/>
    </source>
</evidence>
<dbReference type="Pfam" id="PF02223">
    <property type="entry name" value="Thymidylate_kin"/>
    <property type="match status" value="1"/>
</dbReference>
<keyword evidence="7 12" id="KW-0418">Kinase</keyword>
<comment type="caution">
    <text evidence="14">The sequence shown here is derived from an EMBL/GenBank/DDBJ whole genome shotgun (WGS) entry which is preliminary data.</text>
</comment>
<keyword evidence="6 12" id="KW-0547">Nucleotide-binding</keyword>
<name>A0A9X8D9I2_9BURK</name>
<dbReference type="Gene3D" id="3.40.50.300">
    <property type="entry name" value="P-loop containing nucleotide triphosphate hydrolases"/>
    <property type="match status" value="1"/>
</dbReference>
<dbReference type="InterPro" id="IPR039430">
    <property type="entry name" value="Thymidylate_kin-like_dom"/>
</dbReference>
<dbReference type="GO" id="GO:0006233">
    <property type="term" value="P:dTDP biosynthetic process"/>
    <property type="evidence" value="ECO:0007669"/>
    <property type="project" value="InterPro"/>
</dbReference>
<evidence type="ECO:0000256" key="5">
    <source>
        <dbReference type="ARBA" id="ARBA00022727"/>
    </source>
</evidence>
<evidence type="ECO:0000256" key="3">
    <source>
        <dbReference type="ARBA" id="ARBA00017144"/>
    </source>
</evidence>
<organism evidence="14 15">
    <name type="scientific">Acidovorax cavernicola</name>
    <dbReference type="NCBI Taxonomy" id="1675792"/>
    <lineage>
        <taxon>Bacteria</taxon>
        <taxon>Pseudomonadati</taxon>
        <taxon>Pseudomonadota</taxon>
        <taxon>Betaproteobacteria</taxon>
        <taxon>Burkholderiales</taxon>
        <taxon>Comamonadaceae</taxon>
        <taxon>Acidovorax</taxon>
    </lineage>
</organism>
<dbReference type="FunFam" id="3.40.50.300:FF:000225">
    <property type="entry name" value="Thymidylate kinase"/>
    <property type="match status" value="1"/>
</dbReference>
<dbReference type="RefSeq" id="WP_119551720.1">
    <property type="nucleotide sequence ID" value="NZ_QXMN01000001.1"/>
</dbReference>
<dbReference type="EC" id="2.7.4.9" evidence="2 12"/>
<evidence type="ECO:0000313" key="15">
    <source>
        <dbReference type="Proteomes" id="UP000265619"/>
    </source>
</evidence>
<evidence type="ECO:0000256" key="12">
    <source>
        <dbReference type="HAMAP-Rule" id="MF_00165"/>
    </source>
</evidence>
<protein>
    <recommendedName>
        <fullName evidence="3 12">Thymidylate kinase</fullName>
        <ecNumber evidence="2 12">2.7.4.9</ecNumber>
    </recommendedName>
    <alternativeName>
        <fullName evidence="9 12">dTMP kinase</fullName>
    </alternativeName>
</protein>
<dbReference type="GO" id="GO:0004798">
    <property type="term" value="F:dTMP kinase activity"/>
    <property type="evidence" value="ECO:0007669"/>
    <property type="project" value="UniProtKB-UniRule"/>
</dbReference>
<dbReference type="EMBL" id="QXMN01000001">
    <property type="protein sequence ID" value="RIX85327.1"/>
    <property type="molecule type" value="Genomic_DNA"/>
</dbReference>
<dbReference type="PANTHER" id="PTHR10344">
    <property type="entry name" value="THYMIDYLATE KINASE"/>
    <property type="match status" value="1"/>
</dbReference>
<dbReference type="GO" id="GO:0005829">
    <property type="term" value="C:cytosol"/>
    <property type="evidence" value="ECO:0007669"/>
    <property type="project" value="TreeGrafter"/>
</dbReference>
<accession>A0A9X8D9I2</accession>
<evidence type="ECO:0000256" key="7">
    <source>
        <dbReference type="ARBA" id="ARBA00022777"/>
    </source>
</evidence>
<keyword evidence="4 12" id="KW-0808">Transferase</keyword>
<dbReference type="CDD" id="cd01672">
    <property type="entry name" value="TMPK"/>
    <property type="match status" value="1"/>
</dbReference>
<keyword evidence="8 12" id="KW-0067">ATP-binding</keyword>
<evidence type="ECO:0000256" key="8">
    <source>
        <dbReference type="ARBA" id="ARBA00022840"/>
    </source>
</evidence>
<evidence type="ECO:0000256" key="11">
    <source>
        <dbReference type="ARBA" id="ARBA00057735"/>
    </source>
</evidence>
<dbReference type="GO" id="GO:0006227">
    <property type="term" value="P:dUDP biosynthetic process"/>
    <property type="evidence" value="ECO:0007669"/>
    <property type="project" value="TreeGrafter"/>
</dbReference>
<dbReference type="PANTHER" id="PTHR10344:SF4">
    <property type="entry name" value="UMP-CMP KINASE 2, MITOCHONDRIAL"/>
    <property type="match status" value="1"/>
</dbReference>
<dbReference type="SUPFAM" id="SSF52540">
    <property type="entry name" value="P-loop containing nucleoside triphosphate hydrolases"/>
    <property type="match status" value="1"/>
</dbReference>
<feature type="binding site" evidence="12">
    <location>
        <begin position="15"/>
        <end position="22"/>
    </location>
    <ligand>
        <name>ATP</name>
        <dbReference type="ChEBI" id="CHEBI:30616"/>
    </ligand>
</feature>
<comment type="similarity">
    <text evidence="1 12">Belongs to the thymidylate kinase family.</text>
</comment>
<keyword evidence="5 12" id="KW-0545">Nucleotide biosynthesis</keyword>
<dbReference type="AlphaFoldDB" id="A0A9X8D9I2"/>
<reference evidence="14 15" key="1">
    <citation type="submission" date="2018-09" db="EMBL/GenBank/DDBJ databases">
        <title>Acidovorax cavernicola nov. sp. isolated from Gruta de las Maravillas (Aracena, Spain).</title>
        <authorList>
            <person name="Jurado V."/>
            <person name="Gutierrez-Patricio S."/>
            <person name="Gonzalez-Pimentel J.L."/>
            <person name="Miller A.Z."/>
            <person name="Laiz L."/>
            <person name="Saiz-Jimenez C."/>
        </authorList>
    </citation>
    <scope>NUCLEOTIDE SEQUENCE [LARGE SCALE GENOMIC DNA]</scope>
    <source>
        <strain evidence="14 15">1011MAR4D40.2</strain>
    </source>
</reference>
<dbReference type="GO" id="GO:0005524">
    <property type="term" value="F:ATP binding"/>
    <property type="evidence" value="ECO:0007669"/>
    <property type="project" value="UniProtKB-UniRule"/>
</dbReference>
<evidence type="ECO:0000313" key="14">
    <source>
        <dbReference type="EMBL" id="RIX85327.1"/>
    </source>
</evidence>
<evidence type="ECO:0000256" key="9">
    <source>
        <dbReference type="ARBA" id="ARBA00029962"/>
    </source>
</evidence>
<dbReference type="OrthoDB" id="9774907at2"/>
<evidence type="ECO:0000256" key="10">
    <source>
        <dbReference type="ARBA" id="ARBA00048743"/>
    </source>
</evidence>
<dbReference type="GO" id="GO:0006235">
    <property type="term" value="P:dTTP biosynthetic process"/>
    <property type="evidence" value="ECO:0007669"/>
    <property type="project" value="UniProtKB-UniRule"/>
</dbReference>
<comment type="function">
    <text evidence="11 12">Phosphorylation of dTMP to form dTDP in both de novo and salvage pathways of dTTP synthesis.</text>
</comment>
<evidence type="ECO:0000256" key="6">
    <source>
        <dbReference type="ARBA" id="ARBA00022741"/>
    </source>
</evidence>
<proteinExistence type="inferred from homology"/>
<dbReference type="Proteomes" id="UP000265619">
    <property type="component" value="Unassembled WGS sequence"/>
</dbReference>
<sequence>MSPTRDGGLFLTLEGIDGAGKSSHLDALEARFKAQGRTVVRTREPGGTPLAETLRALVLEQPMTPLTESLLVFAARCEHIAQVIEPALARGEVVLCDRFTDATFAYQGAGRGFDTAVLSTLEQWVQAGRAGLPAAQLLQPQFTLWFDLAPEIAAQRLAGARVPDKFEAQPVEFFRRVAQGYADRATADASRFVRIDASQARDQVWQQIDTALVARGVLSQVQGAAQ</sequence>
<feature type="domain" description="Thymidylate kinase-like" evidence="13">
    <location>
        <begin position="13"/>
        <end position="208"/>
    </location>
</feature>
<dbReference type="HAMAP" id="MF_00165">
    <property type="entry name" value="Thymidylate_kinase"/>
    <property type="match status" value="1"/>
</dbReference>
<gene>
    <name evidence="12" type="primary">tmk</name>
    <name evidence="14" type="ORF">D3H34_01995</name>
</gene>
<keyword evidence="15" id="KW-1185">Reference proteome</keyword>
<dbReference type="NCBIfam" id="TIGR00041">
    <property type="entry name" value="DTMP_kinase"/>
    <property type="match status" value="1"/>
</dbReference>
<evidence type="ECO:0000256" key="4">
    <source>
        <dbReference type="ARBA" id="ARBA00022679"/>
    </source>
</evidence>